<feature type="chain" id="PRO_5003316229" description="Transmembrane protein" evidence="2">
    <location>
        <begin position="26"/>
        <end position="156"/>
    </location>
</feature>
<evidence type="ECO:0000256" key="2">
    <source>
        <dbReference type="SAM" id="SignalP"/>
    </source>
</evidence>
<dbReference type="GeneID" id="14867268"/>
<evidence type="ECO:0000313" key="3">
    <source>
        <dbReference type="EMBL" id="EGG15159.1"/>
    </source>
</evidence>
<dbReference type="Proteomes" id="UP000007797">
    <property type="component" value="Unassembled WGS sequence"/>
</dbReference>
<proteinExistence type="predicted"/>
<protein>
    <recommendedName>
        <fullName evidence="5">Transmembrane protein</fullName>
    </recommendedName>
</protein>
<dbReference type="KEGG" id="dfa:DFA_09985"/>
<accession>F4Q8Z0</accession>
<name>F4Q8Z0_CACFS</name>
<keyword evidence="4" id="KW-1185">Reference proteome</keyword>
<keyword evidence="1" id="KW-1133">Transmembrane helix</keyword>
<evidence type="ECO:0008006" key="5">
    <source>
        <dbReference type="Google" id="ProtNLM"/>
    </source>
</evidence>
<dbReference type="EMBL" id="GL883026">
    <property type="protein sequence ID" value="EGG15159.1"/>
    <property type="molecule type" value="Genomic_DNA"/>
</dbReference>
<sequence length="156" mass="17379">MYKLIFSALCTLLILQVLSIEQVNASCCAGTQVGTGESGCIGTYAEDDYWKSWQCFSWDAFSPAQCDICIAHWTSGALGVFIGVPIAIVVLIIICCTVICCRRSRHHHHTTVVAGGNPYQPLPNHQVAYQAAPQYQQPQYQQQQYQQHGHHHHGQH</sequence>
<dbReference type="RefSeq" id="XP_004351879.1">
    <property type="nucleotide sequence ID" value="XM_004351827.1"/>
</dbReference>
<reference evidence="4" key="1">
    <citation type="journal article" date="2011" name="Genome Res.">
        <title>Phylogeny-wide analysis of social amoeba genomes highlights ancient origins for complex intercellular communication.</title>
        <authorList>
            <person name="Heidel A.J."/>
            <person name="Lawal H.M."/>
            <person name="Felder M."/>
            <person name="Schilde C."/>
            <person name="Helps N.R."/>
            <person name="Tunggal B."/>
            <person name="Rivero F."/>
            <person name="John U."/>
            <person name="Schleicher M."/>
            <person name="Eichinger L."/>
            <person name="Platzer M."/>
            <person name="Noegel A.A."/>
            <person name="Schaap P."/>
            <person name="Gloeckner G."/>
        </authorList>
    </citation>
    <scope>NUCLEOTIDE SEQUENCE [LARGE SCALE GENOMIC DNA]</scope>
    <source>
        <strain evidence="4">SH3</strain>
    </source>
</reference>
<feature type="signal peptide" evidence="2">
    <location>
        <begin position="1"/>
        <end position="25"/>
    </location>
</feature>
<organism evidence="3 4">
    <name type="scientific">Cavenderia fasciculata</name>
    <name type="common">Slime mold</name>
    <name type="synonym">Dictyostelium fasciculatum</name>
    <dbReference type="NCBI Taxonomy" id="261658"/>
    <lineage>
        <taxon>Eukaryota</taxon>
        <taxon>Amoebozoa</taxon>
        <taxon>Evosea</taxon>
        <taxon>Eumycetozoa</taxon>
        <taxon>Dictyostelia</taxon>
        <taxon>Acytosteliales</taxon>
        <taxon>Cavenderiaceae</taxon>
        <taxon>Cavenderia</taxon>
    </lineage>
</organism>
<keyword evidence="1" id="KW-0812">Transmembrane</keyword>
<evidence type="ECO:0000313" key="4">
    <source>
        <dbReference type="Proteomes" id="UP000007797"/>
    </source>
</evidence>
<gene>
    <name evidence="3" type="ORF">DFA_09985</name>
</gene>
<keyword evidence="1" id="KW-0472">Membrane</keyword>
<evidence type="ECO:0000256" key="1">
    <source>
        <dbReference type="SAM" id="Phobius"/>
    </source>
</evidence>
<keyword evidence="2" id="KW-0732">Signal</keyword>
<feature type="transmembrane region" description="Helical" evidence="1">
    <location>
        <begin position="76"/>
        <end position="101"/>
    </location>
</feature>
<dbReference type="AlphaFoldDB" id="F4Q8Z0"/>